<feature type="region of interest" description="Disordered" evidence="1">
    <location>
        <begin position="502"/>
        <end position="526"/>
    </location>
</feature>
<keyword evidence="2" id="KW-0472">Membrane</keyword>
<keyword evidence="2" id="KW-0812">Transmembrane</keyword>
<dbReference type="Proteomes" id="UP000038045">
    <property type="component" value="Unplaced"/>
</dbReference>
<sequence length="526" mass="59356">MQKYADYYTYILLFALPLFLTYQILTCSKKSGSKAKDTQSYRGSILNSTKSNGEKTIEITHPDDLSDSKMKKLYRKLMPNLSHTSKVKPTKSGGIKSVAENERSNFNNNEILTFKKTPSTKKECRKASNIHETTCNNVFIHEKPNKEENIIIDKTQDDEALNKNVSTYVSLDAKSPYVHKSRKKQKGSESALFSLTHNNESSTMTAKQNVDTHTGIEKCSPLSKVVSKITNKVQNEDINLITATEGTHKSSKDLPKPSISTRTGKLEIQEENKKKEKIVSDFSFGSTIKDSVKKTNKKSKPLYGTETFPPPTSLQILQRHSNFELDDLTGKVRMVGEGQNNVEDAIPLKDEDSILTALKMKQHALVSKEKINYKVEVTDKPKEVTQLSPGKAREYPKPRKITEVYKNEELLKKKAKTFDDFDESLIKNDIRNPKDVATALHNEGPLFNSLEMLQLEGNVELDSLSQKITTINDNKIQCDIIEKSPNIKTVPSNEVVIKENVSKKDSTQPKKIANGLKNEELVRRKT</sequence>
<protein>
    <submittedName>
        <fullName evidence="4">MATH and LRR domain-containing protein PFE0570w-like</fullName>
    </submittedName>
</protein>
<accession>A0A0N4Z795</accession>
<evidence type="ECO:0000256" key="2">
    <source>
        <dbReference type="SAM" id="Phobius"/>
    </source>
</evidence>
<dbReference type="AlphaFoldDB" id="A0A0N4Z795"/>
<name>A0A0N4Z795_PARTI</name>
<dbReference type="WBParaSite" id="PTRK_0000304700.1">
    <property type="protein sequence ID" value="PTRK_0000304700.1"/>
    <property type="gene ID" value="PTRK_0000304700"/>
</dbReference>
<reference evidence="4" key="1">
    <citation type="submission" date="2017-02" db="UniProtKB">
        <authorList>
            <consortium name="WormBaseParasite"/>
        </authorList>
    </citation>
    <scope>IDENTIFICATION</scope>
</reference>
<evidence type="ECO:0000313" key="3">
    <source>
        <dbReference type="Proteomes" id="UP000038045"/>
    </source>
</evidence>
<keyword evidence="2" id="KW-1133">Transmembrane helix</keyword>
<organism evidence="3 4">
    <name type="scientific">Parastrongyloides trichosuri</name>
    <name type="common">Possum-specific nematode worm</name>
    <dbReference type="NCBI Taxonomy" id="131310"/>
    <lineage>
        <taxon>Eukaryota</taxon>
        <taxon>Metazoa</taxon>
        <taxon>Ecdysozoa</taxon>
        <taxon>Nematoda</taxon>
        <taxon>Chromadorea</taxon>
        <taxon>Rhabditida</taxon>
        <taxon>Tylenchina</taxon>
        <taxon>Panagrolaimomorpha</taxon>
        <taxon>Strongyloidoidea</taxon>
        <taxon>Strongyloididae</taxon>
        <taxon>Parastrongyloides</taxon>
    </lineage>
</organism>
<feature type="compositionally biased region" description="Basic and acidic residues" evidence="1">
    <location>
        <begin position="517"/>
        <end position="526"/>
    </location>
</feature>
<feature type="transmembrane region" description="Helical" evidence="2">
    <location>
        <begin position="7"/>
        <end position="25"/>
    </location>
</feature>
<keyword evidence="3" id="KW-1185">Reference proteome</keyword>
<proteinExistence type="predicted"/>
<evidence type="ECO:0000256" key="1">
    <source>
        <dbReference type="SAM" id="MobiDB-lite"/>
    </source>
</evidence>
<evidence type="ECO:0000313" key="4">
    <source>
        <dbReference type="WBParaSite" id="PTRK_0000304700.1"/>
    </source>
</evidence>